<evidence type="ECO:0000256" key="4">
    <source>
        <dbReference type="ARBA" id="ARBA00022692"/>
    </source>
</evidence>
<dbReference type="InterPro" id="IPR036249">
    <property type="entry name" value="Thioredoxin-like_sf"/>
</dbReference>
<evidence type="ECO:0000256" key="1">
    <source>
        <dbReference type="ARBA" id="ARBA00004115"/>
    </source>
</evidence>
<dbReference type="GO" id="GO:0015036">
    <property type="term" value="F:disulfide oxidoreductase activity"/>
    <property type="evidence" value="ECO:0007669"/>
    <property type="project" value="TreeGrafter"/>
</dbReference>
<dbReference type="PROSITE" id="PS51352">
    <property type="entry name" value="THIOREDOXIN_2"/>
    <property type="match status" value="1"/>
</dbReference>
<keyword evidence="2" id="KW-0813">Transport</keyword>
<dbReference type="GO" id="GO:0005789">
    <property type="term" value="C:endoplasmic reticulum membrane"/>
    <property type="evidence" value="ECO:0007669"/>
    <property type="project" value="UniProtKB-SubCell"/>
</dbReference>
<reference evidence="15" key="2">
    <citation type="journal article" date="2022" name="Res Sq">
        <title>Comparative Genomics Reveals Insights into the Divergent Evolution of Astigmatic Mites and Household Pest Adaptations.</title>
        <authorList>
            <person name="Xiong Q."/>
            <person name="Wan A.T.-Y."/>
            <person name="Liu X.-Y."/>
            <person name="Fung C.S.-H."/>
            <person name="Xiao X."/>
            <person name="Malainual N."/>
            <person name="Hou J."/>
            <person name="Wang L."/>
            <person name="Wang M."/>
            <person name="Yang K."/>
            <person name="Cui Y."/>
            <person name="Leung E."/>
            <person name="Nong W."/>
            <person name="Shin S.-K."/>
            <person name="Au S."/>
            <person name="Jeong K.Y."/>
            <person name="Chew F.T."/>
            <person name="Hui J."/>
            <person name="Leung T.F."/>
            <person name="Tungtrongchitr A."/>
            <person name="Zhong N."/>
            <person name="Liu Z."/>
            <person name="Tsui S."/>
        </authorList>
    </citation>
    <scope>NUCLEOTIDE SEQUENCE</scope>
    <source>
        <strain evidence="15">Derf</strain>
        <tissue evidence="15">Whole organism</tissue>
    </source>
</reference>
<dbReference type="PANTHER" id="PTHR46107:SF3">
    <property type="entry name" value="THIOREDOXIN DOMAIN-CONTAINING PROTEIN"/>
    <property type="match status" value="1"/>
</dbReference>
<evidence type="ECO:0000256" key="6">
    <source>
        <dbReference type="ARBA" id="ARBA00022824"/>
    </source>
</evidence>
<keyword evidence="3" id="KW-0597">Phosphoprotein</keyword>
<evidence type="ECO:0000256" key="8">
    <source>
        <dbReference type="ARBA" id="ARBA00022989"/>
    </source>
</evidence>
<accession>A0A922I9G9</accession>
<dbReference type="Proteomes" id="UP000790347">
    <property type="component" value="Unassembled WGS sequence"/>
</dbReference>
<evidence type="ECO:0000313" key="15">
    <source>
        <dbReference type="EMBL" id="KAH9527416.1"/>
    </source>
</evidence>
<evidence type="ECO:0000313" key="16">
    <source>
        <dbReference type="Proteomes" id="UP000790347"/>
    </source>
</evidence>
<proteinExistence type="predicted"/>
<keyword evidence="16" id="KW-1185">Reference proteome</keyword>
<evidence type="ECO:0000256" key="3">
    <source>
        <dbReference type="ARBA" id="ARBA00022553"/>
    </source>
</evidence>
<comment type="caution">
    <text evidence="15">The sequence shown here is derived from an EMBL/GenBank/DDBJ whole genome shotgun (WGS) entry which is preliminary data.</text>
</comment>
<gene>
    <name evidence="15" type="primary">TMX1_1</name>
    <name evidence="15" type="ORF">DERF_001430</name>
</gene>
<keyword evidence="9 12" id="KW-0472">Membrane</keyword>
<dbReference type="Pfam" id="PF00085">
    <property type="entry name" value="Thioredoxin"/>
    <property type="match status" value="1"/>
</dbReference>
<feature type="domain" description="Thioredoxin" evidence="14">
    <location>
        <begin position="42"/>
        <end position="163"/>
    </location>
</feature>
<keyword evidence="5 13" id="KW-0732">Signal</keyword>
<evidence type="ECO:0000256" key="5">
    <source>
        <dbReference type="ARBA" id="ARBA00022729"/>
    </source>
</evidence>
<keyword evidence="10" id="KW-1015">Disulfide bond</keyword>
<feature type="signal peptide" evidence="13">
    <location>
        <begin position="1"/>
        <end position="24"/>
    </location>
</feature>
<dbReference type="InterPro" id="IPR017937">
    <property type="entry name" value="Thioredoxin_CS"/>
</dbReference>
<feature type="transmembrane region" description="Helical" evidence="12">
    <location>
        <begin position="179"/>
        <end position="199"/>
    </location>
</feature>
<reference evidence="15" key="1">
    <citation type="submission" date="2013-05" db="EMBL/GenBank/DDBJ databases">
        <authorList>
            <person name="Yim A.K.Y."/>
            <person name="Chan T.F."/>
            <person name="Ji K.M."/>
            <person name="Liu X.Y."/>
            <person name="Zhou J.W."/>
            <person name="Li R.Q."/>
            <person name="Yang K.Y."/>
            <person name="Li J."/>
            <person name="Li M."/>
            <person name="Law P.T.W."/>
            <person name="Wu Y.L."/>
            <person name="Cai Z.L."/>
            <person name="Qin H."/>
            <person name="Bao Y."/>
            <person name="Leung R.K.K."/>
            <person name="Ng P.K.S."/>
            <person name="Zou J."/>
            <person name="Zhong X.J."/>
            <person name="Ran P.X."/>
            <person name="Zhong N.S."/>
            <person name="Liu Z.G."/>
            <person name="Tsui S.K.W."/>
        </authorList>
    </citation>
    <scope>NUCLEOTIDE SEQUENCE</scope>
    <source>
        <strain evidence="15">Derf</strain>
        <tissue evidence="15">Whole organism</tissue>
    </source>
</reference>
<keyword evidence="6" id="KW-0256">Endoplasmic reticulum</keyword>
<dbReference type="Gene3D" id="3.40.30.10">
    <property type="entry name" value="Glutaredoxin"/>
    <property type="match status" value="1"/>
</dbReference>
<evidence type="ECO:0000259" key="14">
    <source>
        <dbReference type="PROSITE" id="PS51352"/>
    </source>
</evidence>
<sequence length="214" mass="23926">MKFIFTTQCFFLILSSFLITNVLTVESADSTSGGGSKQSAQNKLNQPSSKTSLIVINEDDWDQMLQGEWMVEFHAPWCPACRALQPEWKSFSVWSSDLGIKIGAVDVTANPGLTGRFMVTALPSIYHFIEDKKWQSIEPISSWKAPNSIPMSIVSNFFKISMTLRAVHNSLVEDYGIPYWGSYILFAFATILFGAMLGLEQLTTSQRDCLPSML</sequence>
<dbReference type="EMBL" id="ASGP02000001">
    <property type="protein sequence ID" value="KAH9527416.1"/>
    <property type="molecule type" value="Genomic_DNA"/>
</dbReference>
<dbReference type="SUPFAM" id="SSF52833">
    <property type="entry name" value="Thioredoxin-like"/>
    <property type="match status" value="1"/>
</dbReference>
<keyword evidence="4 12" id="KW-0812">Transmembrane</keyword>
<dbReference type="InterPro" id="IPR052454">
    <property type="entry name" value="TMX_domain-containing"/>
</dbReference>
<dbReference type="AlphaFoldDB" id="A0A922I9G9"/>
<evidence type="ECO:0000256" key="12">
    <source>
        <dbReference type="SAM" id="Phobius"/>
    </source>
</evidence>
<keyword evidence="7" id="KW-0249">Electron transport</keyword>
<keyword evidence="8 12" id="KW-1133">Transmembrane helix</keyword>
<dbReference type="PROSITE" id="PS00194">
    <property type="entry name" value="THIOREDOXIN_1"/>
    <property type="match status" value="1"/>
</dbReference>
<comment type="subcellular location">
    <subcellularLocation>
        <location evidence="1">Endoplasmic reticulum membrane</location>
        <topology evidence="1">Single-pass type I membrane protein</topology>
    </subcellularLocation>
</comment>
<organism evidence="15 16">
    <name type="scientific">Dermatophagoides farinae</name>
    <name type="common">American house dust mite</name>
    <dbReference type="NCBI Taxonomy" id="6954"/>
    <lineage>
        <taxon>Eukaryota</taxon>
        <taxon>Metazoa</taxon>
        <taxon>Ecdysozoa</taxon>
        <taxon>Arthropoda</taxon>
        <taxon>Chelicerata</taxon>
        <taxon>Arachnida</taxon>
        <taxon>Acari</taxon>
        <taxon>Acariformes</taxon>
        <taxon>Sarcoptiformes</taxon>
        <taxon>Astigmata</taxon>
        <taxon>Psoroptidia</taxon>
        <taxon>Analgoidea</taxon>
        <taxon>Pyroglyphidae</taxon>
        <taxon>Dermatophagoidinae</taxon>
        <taxon>Dermatophagoides</taxon>
    </lineage>
</organism>
<dbReference type="InterPro" id="IPR013766">
    <property type="entry name" value="Thioredoxin_domain"/>
</dbReference>
<evidence type="ECO:0000256" key="11">
    <source>
        <dbReference type="ARBA" id="ARBA00023284"/>
    </source>
</evidence>
<evidence type="ECO:0000256" key="9">
    <source>
        <dbReference type="ARBA" id="ARBA00023136"/>
    </source>
</evidence>
<evidence type="ECO:0000256" key="2">
    <source>
        <dbReference type="ARBA" id="ARBA00022448"/>
    </source>
</evidence>
<keyword evidence="11" id="KW-0676">Redox-active center</keyword>
<evidence type="ECO:0000256" key="13">
    <source>
        <dbReference type="SAM" id="SignalP"/>
    </source>
</evidence>
<feature type="chain" id="PRO_5037793128" evidence="13">
    <location>
        <begin position="25"/>
        <end position="214"/>
    </location>
</feature>
<protein>
    <submittedName>
        <fullName evidence="15">Thioredoxin- transmembrane protein 1, variant 4</fullName>
    </submittedName>
</protein>
<evidence type="ECO:0000256" key="10">
    <source>
        <dbReference type="ARBA" id="ARBA00023157"/>
    </source>
</evidence>
<name>A0A922I9G9_DERFA</name>
<evidence type="ECO:0000256" key="7">
    <source>
        <dbReference type="ARBA" id="ARBA00022982"/>
    </source>
</evidence>
<dbReference type="PANTHER" id="PTHR46107">
    <property type="entry name" value="DUMPY: SHORTER THAN WILD-TYPE"/>
    <property type="match status" value="1"/>
</dbReference>